<proteinExistence type="predicted"/>
<dbReference type="Proteomes" id="UP001549119">
    <property type="component" value="Unassembled WGS sequence"/>
</dbReference>
<comment type="caution">
    <text evidence="1">The sequence shown here is derived from an EMBL/GenBank/DDBJ whole genome shotgun (WGS) entry which is preliminary data.</text>
</comment>
<accession>A0ABV2NP15</accession>
<name>A0ABV2NP15_9HYPH</name>
<gene>
    <name evidence="1" type="ORF">ABIC20_005566</name>
</gene>
<protein>
    <submittedName>
        <fullName evidence="1">Uncharacterized protein</fullName>
    </submittedName>
</protein>
<dbReference type="EMBL" id="JBEPNW010000002">
    <property type="protein sequence ID" value="MET3868257.1"/>
    <property type="molecule type" value="Genomic_DNA"/>
</dbReference>
<evidence type="ECO:0000313" key="1">
    <source>
        <dbReference type="EMBL" id="MET3868257.1"/>
    </source>
</evidence>
<keyword evidence="2" id="KW-1185">Reference proteome</keyword>
<evidence type="ECO:0000313" key="2">
    <source>
        <dbReference type="Proteomes" id="UP001549119"/>
    </source>
</evidence>
<reference evidence="1 2" key="1">
    <citation type="submission" date="2024-06" db="EMBL/GenBank/DDBJ databases">
        <title>Genomics of switchgrass bacterial isolates.</title>
        <authorList>
            <person name="Shade A."/>
        </authorList>
    </citation>
    <scope>NUCLEOTIDE SEQUENCE [LARGE SCALE GENOMIC DNA]</scope>
    <source>
        <strain evidence="1 2">PvP084</strain>
    </source>
</reference>
<sequence>MSEDPAPLVHVYLTPDPLFAGEILEVWGKVVGDTVHYGAFGYCLTGEGRQWHRQRWAAENYARQLQAARLAQLRDEIARIEGFRFGRPGS</sequence>
<organism evidence="1 2">
    <name type="scientific">Methylobacterium radiotolerans</name>
    <dbReference type="NCBI Taxonomy" id="31998"/>
    <lineage>
        <taxon>Bacteria</taxon>
        <taxon>Pseudomonadati</taxon>
        <taxon>Pseudomonadota</taxon>
        <taxon>Alphaproteobacteria</taxon>
        <taxon>Hyphomicrobiales</taxon>
        <taxon>Methylobacteriaceae</taxon>
        <taxon>Methylobacterium</taxon>
    </lineage>
</organism>
<dbReference type="RefSeq" id="WP_209650514.1">
    <property type="nucleotide sequence ID" value="NZ_JBEPNV010000001.1"/>
</dbReference>